<evidence type="ECO:0000313" key="2">
    <source>
        <dbReference type="EMBL" id="QJX80979.1"/>
    </source>
</evidence>
<accession>A0A6M6E761</accession>
<organism evidence="2 3">
    <name type="scientific">Priestia megaterium</name>
    <name type="common">Bacillus megaterium</name>
    <dbReference type="NCBI Taxonomy" id="1404"/>
    <lineage>
        <taxon>Bacteria</taxon>
        <taxon>Bacillati</taxon>
        <taxon>Bacillota</taxon>
        <taxon>Bacilli</taxon>
        <taxon>Bacillales</taxon>
        <taxon>Bacillaceae</taxon>
        <taxon>Priestia</taxon>
    </lineage>
</organism>
<dbReference type="InterPro" id="IPR039448">
    <property type="entry name" value="Beta_helix"/>
</dbReference>
<dbReference type="InterPro" id="IPR011050">
    <property type="entry name" value="Pectin_lyase_fold/virulence"/>
</dbReference>
<evidence type="ECO:0000313" key="3">
    <source>
        <dbReference type="Proteomes" id="UP000501076"/>
    </source>
</evidence>
<proteinExistence type="predicted"/>
<dbReference type="AlphaFoldDB" id="A0A6M6E761"/>
<evidence type="ECO:0000259" key="1">
    <source>
        <dbReference type="Pfam" id="PF13229"/>
    </source>
</evidence>
<sequence length="499" mass="55492">MKSIHKWTVGALVVCGFQFATMDHTFALTDKAVTPEQYGANGSDNLPDTAALQRAFNASKNVVLKGGATYYINKPLSVDHTVKITTTGGKVNIVKTTMRNKEVAFTFHNAATLNTVMWDSAKKGQNYIVVYSTKGIQPGDLVHLKSSKLWKWDNRGYLSKGELLRVSKVEKNKIYFETPLRDSYYVTGEKVTVTGYEDKQLIMENVSFSYPQPFNSNKPLVLVEAATNSKLENVEVRNSKTLGILLDRTYKTTVNKMYANLGTTKDINSGYGIQDYGGLYTQVTNSYFTNVRRGIDFSGVTPSRSGYAAHNTAVGPVRYTLASGNSGYGTHSTAEDILFENNTSVNFNYGYISRGDRITIRNNTAYGTMTAMVAASYGDHINVYNNFYKNDKGGNAEQFLRVVKTFDGNVSLRHNYAGVLTGDFVQNDSPYLKSLELNRNRAIFIHKASNPAYLIKSLGSVKLENTLTQDNLMTMRVGKKAFSSGFNLTSNTNKIDWKY</sequence>
<keyword evidence="2" id="KW-0614">Plasmid</keyword>
<dbReference type="InterPro" id="IPR012334">
    <property type="entry name" value="Pectin_lyas_fold"/>
</dbReference>
<name>A0A6M6E761_PRIMG</name>
<protein>
    <recommendedName>
        <fullName evidence="1">Right handed beta helix domain-containing protein</fullName>
    </recommendedName>
</protein>
<dbReference type="EMBL" id="CP045273">
    <property type="protein sequence ID" value="QJX80979.1"/>
    <property type="molecule type" value="Genomic_DNA"/>
</dbReference>
<geneLocation type="plasmid" evidence="3">
    <name>pfdu301a</name>
</geneLocation>
<dbReference type="Proteomes" id="UP000501076">
    <property type="component" value="Plasmid pFDU301A"/>
</dbReference>
<feature type="domain" description="Right handed beta helix" evidence="1">
    <location>
        <begin position="222"/>
        <end position="387"/>
    </location>
</feature>
<reference evidence="2 3" key="1">
    <citation type="submission" date="2019-10" db="EMBL/GenBank/DDBJ databases">
        <title>Complete genome sequences for adaption low water activity.</title>
        <authorList>
            <person name="Zhao L."/>
            <person name="Zhong J."/>
        </authorList>
    </citation>
    <scope>NUCLEOTIDE SEQUENCE [LARGE SCALE GENOMIC DNA]</scope>
    <source>
        <strain evidence="2 3">FDU301</strain>
        <plasmid evidence="3">pfdu301a</plasmid>
    </source>
</reference>
<dbReference type="Pfam" id="PF13229">
    <property type="entry name" value="Beta_helix"/>
    <property type="match status" value="1"/>
</dbReference>
<gene>
    <name evidence="2" type="ORF">FDZ14_33355</name>
</gene>
<dbReference type="RefSeq" id="WP_171778978.1">
    <property type="nucleotide sequence ID" value="NZ_CP045273.1"/>
</dbReference>
<dbReference type="Gene3D" id="2.160.20.10">
    <property type="entry name" value="Single-stranded right-handed beta-helix, Pectin lyase-like"/>
    <property type="match status" value="1"/>
</dbReference>
<dbReference type="InterPro" id="IPR006626">
    <property type="entry name" value="PbH1"/>
</dbReference>
<dbReference type="SUPFAM" id="SSF51126">
    <property type="entry name" value="Pectin lyase-like"/>
    <property type="match status" value="1"/>
</dbReference>
<dbReference type="SMART" id="SM00710">
    <property type="entry name" value="PbH1"/>
    <property type="match status" value="3"/>
</dbReference>